<accession>A0A3N4JHH8</accession>
<dbReference type="STRING" id="1336337.A0A3N4JHH8"/>
<organism evidence="1 2">
    <name type="scientific">Choiromyces venosus 120613-1</name>
    <dbReference type="NCBI Taxonomy" id="1336337"/>
    <lineage>
        <taxon>Eukaryota</taxon>
        <taxon>Fungi</taxon>
        <taxon>Dikarya</taxon>
        <taxon>Ascomycota</taxon>
        <taxon>Pezizomycotina</taxon>
        <taxon>Pezizomycetes</taxon>
        <taxon>Pezizales</taxon>
        <taxon>Tuberaceae</taxon>
        <taxon>Choiromyces</taxon>
    </lineage>
</organism>
<dbReference type="Proteomes" id="UP000276215">
    <property type="component" value="Unassembled WGS sequence"/>
</dbReference>
<protein>
    <recommendedName>
        <fullName evidence="3">F-box domain-containing protein</fullName>
    </recommendedName>
</protein>
<gene>
    <name evidence="1" type="ORF">L873DRAFT_1106149</name>
</gene>
<dbReference type="OrthoDB" id="5288318at2759"/>
<dbReference type="EMBL" id="ML120402">
    <property type="protein sequence ID" value="RPA97719.1"/>
    <property type="molecule type" value="Genomic_DNA"/>
</dbReference>
<name>A0A3N4JHH8_9PEZI</name>
<dbReference type="AlphaFoldDB" id="A0A3N4JHH8"/>
<reference evidence="1 2" key="1">
    <citation type="journal article" date="2018" name="Nat. Ecol. Evol.">
        <title>Pezizomycetes genomes reveal the molecular basis of ectomycorrhizal truffle lifestyle.</title>
        <authorList>
            <person name="Murat C."/>
            <person name="Payen T."/>
            <person name="Noel B."/>
            <person name="Kuo A."/>
            <person name="Morin E."/>
            <person name="Chen J."/>
            <person name="Kohler A."/>
            <person name="Krizsan K."/>
            <person name="Balestrini R."/>
            <person name="Da Silva C."/>
            <person name="Montanini B."/>
            <person name="Hainaut M."/>
            <person name="Levati E."/>
            <person name="Barry K.W."/>
            <person name="Belfiori B."/>
            <person name="Cichocki N."/>
            <person name="Clum A."/>
            <person name="Dockter R.B."/>
            <person name="Fauchery L."/>
            <person name="Guy J."/>
            <person name="Iotti M."/>
            <person name="Le Tacon F."/>
            <person name="Lindquist E.A."/>
            <person name="Lipzen A."/>
            <person name="Malagnac F."/>
            <person name="Mello A."/>
            <person name="Molinier V."/>
            <person name="Miyauchi S."/>
            <person name="Poulain J."/>
            <person name="Riccioni C."/>
            <person name="Rubini A."/>
            <person name="Sitrit Y."/>
            <person name="Splivallo R."/>
            <person name="Traeger S."/>
            <person name="Wang M."/>
            <person name="Zifcakova L."/>
            <person name="Wipf D."/>
            <person name="Zambonelli A."/>
            <person name="Paolocci F."/>
            <person name="Nowrousian M."/>
            <person name="Ottonello S."/>
            <person name="Baldrian P."/>
            <person name="Spatafora J.W."/>
            <person name="Henrissat B."/>
            <person name="Nagy L.G."/>
            <person name="Aury J.M."/>
            <person name="Wincker P."/>
            <person name="Grigoriev I.V."/>
            <person name="Bonfante P."/>
            <person name="Martin F.M."/>
        </authorList>
    </citation>
    <scope>NUCLEOTIDE SEQUENCE [LARGE SCALE GENOMIC DNA]</scope>
    <source>
        <strain evidence="1 2">120613-1</strain>
    </source>
</reference>
<sequence length="270" mass="29859">MVLFLNLDSSKPPPHNNPHNDLDCQSIRALHWQTPLAREPRAINPPANPNTAHPFTALLSSYPLLISLVKHLDLNDLATLSSTCHPFRSLLLPQRENLISTSLACKNSGQKFRRCVKDLVNECRGCLEPICRNCARRPNAWVLSLRLRRLCSNHRVCSLQEFGRFCDCAEIWLCPGCLGRYSSLEPKFVKAMKLISGKRECPLGKREGYVGCNGDGGGDCATGSGSVAGEGEVLEFPLKLERTGVFRGWCDWCDGVVLTVEDRAALEKAG</sequence>
<evidence type="ECO:0000313" key="1">
    <source>
        <dbReference type="EMBL" id="RPA97719.1"/>
    </source>
</evidence>
<evidence type="ECO:0000313" key="2">
    <source>
        <dbReference type="Proteomes" id="UP000276215"/>
    </source>
</evidence>
<proteinExistence type="predicted"/>
<keyword evidence="2" id="KW-1185">Reference proteome</keyword>
<evidence type="ECO:0008006" key="3">
    <source>
        <dbReference type="Google" id="ProtNLM"/>
    </source>
</evidence>